<accession>A0A9P3LPK7</accession>
<name>A0A9P3LPK7_9APHY</name>
<evidence type="ECO:0000313" key="1">
    <source>
        <dbReference type="EMBL" id="GJF00738.1"/>
    </source>
</evidence>
<evidence type="ECO:0000313" key="2">
    <source>
        <dbReference type="Proteomes" id="UP000703269"/>
    </source>
</evidence>
<keyword evidence="2" id="KW-1185">Reference proteome</keyword>
<sequence length="198" mass="22496">MLLQGHYNIVRNATLRYDPTSAMLSFDAVKRRVAEISGVFSVYHDMCIKSCVGFTGPFEDLDCCPVCSEHCYRQDELERSGKKVPVQQFLTNHMGPAIQAMWRSPKGAEAMSYRQHCTAPFSNSFKPKRSIHHPPSFPSVPEDYIHGSDYIEAVLCGDIGDNNTVLMLSFDGAQLYRNKASDIWIYIWVMMDRGQDSR</sequence>
<protein>
    <submittedName>
        <fullName evidence="1">Uncharacterized protein</fullName>
    </submittedName>
</protein>
<dbReference type="Proteomes" id="UP000703269">
    <property type="component" value="Unassembled WGS sequence"/>
</dbReference>
<dbReference type="EMBL" id="BPQB01000193">
    <property type="protein sequence ID" value="GJF00738.1"/>
    <property type="molecule type" value="Genomic_DNA"/>
</dbReference>
<proteinExistence type="predicted"/>
<organism evidence="1 2">
    <name type="scientific">Phanerochaete sordida</name>
    <dbReference type="NCBI Taxonomy" id="48140"/>
    <lineage>
        <taxon>Eukaryota</taxon>
        <taxon>Fungi</taxon>
        <taxon>Dikarya</taxon>
        <taxon>Basidiomycota</taxon>
        <taxon>Agaricomycotina</taxon>
        <taxon>Agaricomycetes</taxon>
        <taxon>Polyporales</taxon>
        <taxon>Phanerochaetaceae</taxon>
        <taxon>Phanerochaete</taxon>
    </lineage>
</organism>
<dbReference type="AlphaFoldDB" id="A0A9P3LPK7"/>
<comment type="caution">
    <text evidence="1">The sequence shown here is derived from an EMBL/GenBank/DDBJ whole genome shotgun (WGS) entry which is preliminary data.</text>
</comment>
<gene>
    <name evidence="1" type="ORF">PsYK624_170380</name>
</gene>
<dbReference type="OrthoDB" id="3261594at2759"/>
<reference evidence="1 2" key="1">
    <citation type="submission" date="2021-08" db="EMBL/GenBank/DDBJ databases">
        <title>Draft Genome Sequence of Phanerochaete sordida strain YK-624.</title>
        <authorList>
            <person name="Mori T."/>
            <person name="Dohra H."/>
            <person name="Suzuki T."/>
            <person name="Kawagishi H."/>
            <person name="Hirai H."/>
        </authorList>
    </citation>
    <scope>NUCLEOTIDE SEQUENCE [LARGE SCALE GENOMIC DNA]</scope>
    <source>
        <strain evidence="1 2">YK-624</strain>
    </source>
</reference>